<comment type="caution">
    <text evidence="1">The sequence shown here is derived from an EMBL/GenBank/DDBJ whole genome shotgun (WGS) entry which is preliminary data.</text>
</comment>
<evidence type="ECO:0000313" key="1">
    <source>
        <dbReference type="EMBL" id="MDN5217446.1"/>
    </source>
</evidence>
<dbReference type="RefSeq" id="WP_346762782.1">
    <property type="nucleotide sequence ID" value="NZ_JAUJEB010000017.1"/>
</dbReference>
<accession>A0ABT8LLZ8</accession>
<dbReference type="Proteomes" id="UP001172083">
    <property type="component" value="Unassembled WGS sequence"/>
</dbReference>
<sequence length="353" mass="41544">MKFFFTSRLWVLSLPILFQYCTTTSYQNDMQYFTEIPLKDQKQDSTRIYFPDDLKPERPYIEAGLVRLSERGHLKTRQLVGPLRAKARSLGLDAVIDTRRIENGSRGANVGETLIMGVAEGAVSSVLGMESEGPSAVDSYQTYSHSGLEGIGIKYLDNINNIEKSIKYEKAYFSDKPNELIYHKQFFLNGETKSIDYDDDNAIYIHNNFVEAFSLHHLMNQKANWQYRLYLGKVYRRHYHKTQDWVVKACKFIYDNFESKSGLVKKIIVRYPGQEKKEVLKLYRRWGLVERKEIFIRGALSYKEKLIYDDENRLVERKIFKIKDKKESLWLNVKYGYYQNSELKNYLSQQDKP</sequence>
<proteinExistence type="predicted"/>
<keyword evidence="2" id="KW-1185">Reference proteome</keyword>
<name>A0ABT8LLZ8_9BACT</name>
<protein>
    <recommendedName>
        <fullName evidence="3">Lipoprotein</fullName>
    </recommendedName>
</protein>
<dbReference type="EMBL" id="JAUJEB010000017">
    <property type="protein sequence ID" value="MDN5217446.1"/>
    <property type="molecule type" value="Genomic_DNA"/>
</dbReference>
<organism evidence="1 2">
    <name type="scientific">Agaribacillus aureus</name>
    <dbReference type="NCBI Taxonomy" id="3051825"/>
    <lineage>
        <taxon>Bacteria</taxon>
        <taxon>Pseudomonadati</taxon>
        <taxon>Bacteroidota</taxon>
        <taxon>Cytophagia</taxon>
        <taxon>Cytophagales</taxon>
        <taxon>Splendidivirgaceae</taxon>
        <taxon>Agaribacillus</taxon>
    </lineage>
</organism>
<gene>
    <name evidence="1" type="ORF">QQ020_35570</name>
</gene>
<reference evidence="1" key="1">
    <citation type="submission" date="2023-06" db="EMBL/GenBank/DDBJ databases">
        <title>Genomic of Agaribacillus aureum.</title>
        <authorList>
            <person name="Wang G."/>
        </authorList>
    </citation>
    <scope>NUCLEOTIDE SEQUENCE</scope>
    <source>
        <strain evidence="1">BMA12</strain>
    </source>
</reference>
<evidence type="ECO:0008006" key="3">
    <source>
        <dbReference type="Google" id="ProtNLM"/>
    </source>
</evidence>
<evidence type="ECO:0000313" key="2">
    <source>
        <dbReference type="Proteomes" id="UP001172083"/>
    </source>
</evidence>